<dbReference type="InterPro" id="IPR058792">
    <property type="entry name" value="Beta-barrel_RND_2"/>
</dbReference>
<dbReference type="Gene3D" id="2.40.420.20">
    <property type="match status" value="1"/>
</dbReference>
<dbReference type="Gene3D" id="2.40.30.170">
    <property type="match status" value="1"/>
</dbReference>
<reference evidence="5" key="1">
    <citation type="journal article" date="2020" name="mSystems">
        <title>Genome- and Community-Level Interaction Insights into Carbon Utilization and Element Cycling Functions of Hydrothermarchaeota in Hydrothermal Sediment.</title>
        <authorList>
            <person name="Zhou Z."/>
            <person name="Liu Y."/>
            <person name="Xu W."/>
            <person name="Pan J."/>
            <person name="Luo Z.H."/>
            <person name="Li M."/>
        </authorList>
    </citation>
    <scope>NUCLEOTIDE SEQUENCE [LARGE SCALE GENOMIC DNA]</scope>
    <source>
        <strain evidence="5">SpSt-769</strain>
    </source>
</reference>
<dbReference type="InterPro" id="IPR058649">
    <property type="entry name" value="CzcB_C"/>
</dbReference>
<protein>
    <submittedName>
        <fullName evidence="5">Efflux RND transporter periplasmic adaptor subunit</fullName>
    </submittedName>
</protein>
<dbReference type="EMBL" id="DTGT01000337">
    <property type="protein sequence ID" value="HGH61697.1"/>
    <property type="molecule type" value="Genomic_DNA"/>
</dbReference>
<proteinExistence type="inferred from homology"/>
<dbReference type="Pfam" id="PF25975">
    <property type="entry name" value="CzcB_C"/>
    <property type="match status" value="1"/>
</dbReference>
<evidence type="ECO:0000256" key="1">
    <source>
        <dbReference type="ARBA" id="ARBA00009477"/>
    </source>
</evidence>
<feature type="domain" description="CzcB-like barrel-sandwich hybrid" evidence="3">
    <location>
        <begin position="79"/>
        <end position="198"/>
    </location>
</feature>
<dbReference type="SUPFAM" id="SSF111369">
    <property type="entry name" value="HlyD-like secretion proteins"/>
    <property type="match status" value="1"/>
</dbReference>
<dbReference type="InterPro" id="IPR058647">
    <property type="entry name" value="BSH_CzcB-like"/>
</dbReference>
<evidence type="ECO:0000259" key="2">
    <source>
        <dbReference type="Pfam" id="PF25954"/>
    </source>
</evidence>
<comment type="caution">
    <text evidence="5">The sequence shown here is derived from an EMBL/GenBank/DDBJ whole genome shotgun (WGS) entry which is preliminary data.</text>
</comment>
<sequence length="369" mass="39544">MSSKASKTLIFIGCLAVFTGLAGVIALWKAHTQTLDKEEASRLAASKAAHRVQAVRAQVGSTYRPISLVGDARPFTQVVLYSKISGFLKTIHVDKGDQVTKGQLLAVIESPELDRQYDAAVADAKDKLQDAQRARTLYQTGAMSLQDAQRIEAAAKVAENTAESLKAQKDYEKIIAPFSGVVTARYADPGALIQSATSTQTTALPIISLAQVDKLRVYAYPDQSVAGMVKEGDKAYVADPAWPDAKIEGAVTRISGELDSKTRTLLVEIDVDNQSNKILAGSAVKVTLFIKTPEAVQVPASALITKDDKHYVGVITSDNRFRLRPVTLSYSDGKILSLSSGVKPGELIAVNVRNTLADGDKVEPMEDGA</sequence>
<dbReference type="AlphaFoldDB" id="A0A7C4EY60"/>
<evidence type="ECO:0000313" key="5">
    <source>
        <dbReference type="EMBL" id="HGH61697.1"/>
    </source>
</evidence>
<dbReference type="Gene3D" id="1.10.287.470">
    <property type="entry name" value="Helix hairpin bin"/>
    <property type="match status" value="1"/>
</dbReference>
<organism evidence="5">
    <name type="scientific">Desulfomonile tiedjei</name>
    <dbReference type="NCBI Taxonomy" id="2358"/>
    <lineage>
        <taxon>Bacteria</taxon>
        <taxon>Pseudomonadati</taxon>
        <taxon>Thermodesulfobacteriota</taxon>
        <taxon>Desulfomonilia</taxon>
        <taxon>Desulfomonilales</taxon>
        <taxon>Desulfomonilaceae</taxon>
        <taxon>Desulfomonile</taxon>
    </lineage>
</organism>
<dbReference type="GO" id="GO:0015562">
    <property type="term" value="F:efflux transmembrane transporter activity"/>
    <property type="evidence" value="ECO:0007669"/>
    <property type="project" value="TreeGrafter"/>
</dbReference>
<dbReference type="PANTHER" id="PTHR30469">
    <property type="entry name" value="MULTIDRUG RESISTANCE PROTEIN MDTA"/>
    <property type="match status" value="1"/>
</dbReference>
<name>A0A7C4EY60_9BACT</name>
<gene>
    <name evidence="5" type="ORF">ENV54_10405</name>
</gene>
<evidence type="ECO:0000259" key="4">
    <source>
        <dbReference type="Pfam" id="PF25975"/>
    </source>
</evidence>
<dbReference type="GO" id="GO:1990281">
    <property type="term" value="C:efflux pump complex"/>
    <property type="evidence" value="ECO:0007669"/>
    <property type="project" value="TreeGrafter"/>
</dbReference>
<dbReference type="NCBIfam" id="TIGR01730">
    <property type="entry name" value="RND_mfp"/>
    <property type="match status" value="1"/>
</dbReference>
<evidence type="ECO:0000259" key="3">
    <source>
        <dbReference type="Pfam" id="PF25973"/>
    </source>
</evidence>
<comment type="similarity">
    <text evidence="1">Belongs to the membrane fusion protein (MFP) (TC 8.A.1) family.</text>
</comment>
<dbReference type="Pfam" id="PF25954">
    <property type="entry name" value="Beta-barrel_RND_2"/>
    <property type="match status" value="1"/>
</dbReference>
<dbReference type="PANTHER" id="PTHR30469:SF37">
    <property type="entry name" value="RAGD PROTEIN"/>
    <property type="match status" value="1"/>
</dbReference>
<accession>A0A7C4EY60</accession>
<feature type="domain" description="CzcB-like C-terminal circularly permuted SH3-like" evidence="4">
    <location>
        <begin position="296"/>
        <end position="350"/>
    </location>
</feature>
<feature type="domain" description="CusB-like beta-barrel" evidence="2">
    <location>
        <begin position="220"/>
        <end position="288"/>
    </location>
</feature>
<dbReference type="Pfam" id="PF25973">
    <property type="entry name" value="BSH_CzcB"/>
    <property type="match status" value="1"/>
</dbReference>
<dbReference type="Gene3D" id="2.40.50.100">
    <property type="match status" value="1"/>
</dbReference>
<dbReference type="InterPro" id="IPR006143">
    <property type="entry name" value="RND_pump_MFP"/>
</dbReference>